<dbReference type="RefSeq" id="XP_021550236.1">
    <property type="nucleotide sequence ID" value="XM_021694561.1"/>
</dbReference>
<dbReference type="GO" id="GO:0010818">
    <property type="term" value="P:T cell chemotaxis"/>
    <property type="evidence" value="ECO:0007669"/>
    <property type="project" value="TreeGrafter"/>
</dbReference>
<feature type="compositionally biased region" description="Polar residues" evidence="13">
    <location>
        <begin position="247"/>
        <end position="256"/>
    </location>
</feature>
<dbReference type="GO" id="GO:0005041">
    <property type="term" value="F:low-density lipoprotein particle receptor activity"/>
    <property type="evidence" value="ECO:0007669"/>
    <property type="project" value="InterPro"/>
</dbReference>
<evidence type="ECO:0000256" key="3">
    <source>
        <dbReference type="ARBA" id="ARBA00017995"/>
    </source>
</evidence>
<evidence type="ECO:0000313" key="16">
    <source>
        <dbReference type="Proteomes" id="UP000248481"/>
    </source>
</evidence>
<evidence type="ECO:0000256" key="1">
    <source>
        <dbReference type="ARBA" id="ARBA00004479"/>
    </source>
</evidence>
<evidence type="ECO:0000256" key="5">
    <source>
        <dbReference type="ARBA" id="ARBA00022514"/>
    </source>
</evidence>
<evidence type="ECO:0000256" key="2">
    <source>
        <dbReference type="ARBA" id="ARBA00010665"/>
    </source>
</evidence>
<keyword evidence="16" id="KW-1185">Reference proteome</keyword>
<feature type="region of interest" description="Disordered" evidence="13">
    <location>
        <begin position="232"/>
        <end position="282"/>
    </location>
</feature>
<gene>
    <name evidence="17 18" type="primary">CXCL16</name>
</gene>
<keyword evidence="8 14" id="KW-1133">Transmembrane helix</keyword>
<comment type="subcellular location">
    <subcellularLocation>
        <location evidence="1">Membrane</location>
        <topology evidence="1">Single-pass type I membrane protein</topology>
    </subcellularLocation>
</comment>
<feature type="region of interest" description="Disordered" evidence="13">
    <location>
        <begin position="1"/>
        <end position="124"/>
    </location>
</feature>
<evidence type="ECO:0000256" key="13">
    <source>
        <dbReference type="SAM" id="MobiDB-lite"/>
    </source>
</evidence>
<sequence>MASRSRAESVSAPPAPRAPPSSRARVSLCGHLPGRVLSARARGRLGARGRGAPPPGLSPRRRAADARGPAVPTALSVRTLRAREEGAASSRCPPHPGRDSPPTAAAARHSRGPGTMALDAAPRSRLAPEMSRPWRARFLALLFLLAQLPPPGDGNEGSAIGSCYCHKAIPSGPPPMAGFMAHLRKHLRAYDRCNSYVRFQLHSRSVCGGSKDSWVQQLMSCFDRKECGYANSGSAAPQEHLPPPSTQVPEPTQRAPSDTGFPAQTYPPPASQSTAQPTLPAGARSLDKNLTRANEIATSTEGRSLAAGPEAGERQKQLEEKVGPSAGTSAMVPVLSLLAIIFILTIVLLYVLCKRMAHSLPQSPDLQLPYIPVASDSKA</sequence>
<dbReference type="InterPro" id="IPR048585">
    <property type="entry name" value="CXCL16_dom"/>
</dbReference>
<evidence type="ECO:0000256" key="8">
    <source>
        <dbReference type="ARBA" id="ARBA00022989"/>
    </source>
</evidence>
<keyword evidence="5" id="KW-0202">Cytokine</keyword>
<dbReference type="GO" id="GO:0030307">
    <property type="term" value="P:positive regulation of cell growth"/>
    <property type="evidence" value="ECO:0007669"/>
    <property type="project" value="InterPro"/>
</dbReference>
<comment type="similarity">
    <text evidence="2">Belongs to the intercrine alpha (chemokine CxC) family.</text>
</comment>
<protein>
    <recommendedName>
        <fullName evidence="3">C-X-C motif chemokine 16</fullName>
    </recommendedName>
    <alternativeName>
        <fullName evidence="12">Transmembrane chemokine CXCL16</fullName>
    </alternativeName>
</protein>
<keyword evidence="4" id="KW-0145">Chemotaxis</keyword>
<dbReference type="GeneID" id="110584512"/>
<keyword evidence="9 14" id="KW-0472">Membrane</keyword>
<dbReference type="GO" id="GO:0034612">
    <property type="term" value="P:response to tumor necrosis factor"/>
    <property type="evidence" value="ECO:0007669"/>
    <property type="project" value="InterPro"/>
</dbReference>
<dbReference type="GO" id="GO:0016020">
    <property type="term" value="C:membrane"/>
    <property type="evidence" value="ECO:0007669"/>
    <property type="project" value="UniProtKB-SubCell"/>
</dbReference>
<dbReference type="Pfam" id="PF20902">
    <property type="entry name" value="CXCL16"/>
    <property type="match status" value="1"/>
</dbReference>
<dbReference type="RefSeq" id="XP_044777344.1">
    <property type="nucleotide sequence ID" value="XM_044921409.1"/>
</dbReference>
<organism evidence="16 17">
    <name type="scientific">Neomonachus schauinslandi</name>
    <name type="common">Hawaiian monk seal</name>
    <name type="synonym">Monachus schauinslandi</name>
    <dbReference type="NCBI Taxonomy" id="29088"/>
    <lineage>
        <taxon>Eukaryota</taxon>
        <taxon>Metazoa</taxon>
        <taxon>Chordata</taxon>
        <taxon>Craniata</taxon>
        <taxon>Vertebrata</taxon>
        <taxon>Euteleostomi</taxon>
        <taxon>Mammalia</taxon>
        <taxon>Eutheria</taxon>
        <taxon>Laurasiatheria</taxon>
        <taxon>Carnivora</taxon>
        <taxon>Caniformia</taxon>
        <taxon>Pinnipedia</taxon>
        <taxon>Phocidae</taxon>
        <taxon>Monachinae</taxon>
        <taxon>Monachini</taxon>
        <taxon>Neomonachus</taxon>
    </lineage>
</organism>
<evidence type="ECO:0000256" key="14">
    <source>
        <dbReference type="SAM" id="Phobius"/>
    </source>
</evidence>
<keyword evidence="7" id="KW-0732">Signal</keyword>
<keyword evidence="11" id="KW-0325">Glycoprotein</keyword>
<evidence type="ECO:0000259" key="15">
    <source>
        <dbReference type="Pfam" id="PF20902"/>
    </source>
</evidence>
<evidence type="ECO:0000313" key="17">
    <source>
        <dbReference type="RefSeq" id="XP_021550236.1"/>
    </source>
</evidence>
<evidence type="ECO:0000256" key="12">
    <source>
        <dbReference type="ARBA" id="ARBA00032815"/>
    </source>
</evidence>
<dbReference type="GO" id="GO:0006898">
    <property type="term" value="P:receptor-mediated endocytosis"/>
    <property type="evidence" value="ECO:0007669"/>
    <property type="project" value="InterPro"/>
</dbReference>
<evidence type="ECO:0000256" key="7">
    <source>
        <dbReference type="ARBA" id="ARBA00022729"/>
    </source>
</evidence>
<feature type="compositionally biased region" description="Basic and acidic residues" evidence="13">
    <location>
        <begin position="311"/>
        <end position="322"/>
    </location>
</feature>
<proteinExistence type="inferred from homology"/>
<dbReference type="PANTHER" id="PTHR14385">
    <property type="entry name" value="CXC CHEMOKINE LIGAND"/>
    <property type="match status" value="1"/>
</dbReference>
<feature type="transmembrane region" description="Helical" evidence="14">
    <location>
        <begin position="330"/>
        <end position="353"/>
    </location>
</feature>
<dbReference type="GO" id="GO:0008009">
    <property type="term" value="F:chemokine activity"/>
    <property type="evidence" value="ECO:0007669"/>
    <property type="project" value="InterPro"/>
</dbReference>
<dbReference type="KEGG" id="nsu:110584512"/>
<accession>A0A2Y9HER4</accession>
<reference evidence="17 18" key="1">
    <citation type="submission" date="2025-04" db="UniProtKB">
        <authorList>
            <consortium name="RefSeq"/>
        </authorList>
    </citation>
    <scope>IDENTIFICATION</scope>
    <source>
        <tissue evidence="17 18">Blood</tissue>
    </source>
</reference>
<evidence type="ECO:0000256" key="10">
    <source>
        <dbReference type="ARBA" id="ARBA00023157"/>
    </source>
</evidence>
<evidence type="ECO:0000256" key="4">
    <source>
        <dbReference type="ARBA" id="ARBA00022500"/>
    </source>
</evidence>
<dbReference type="AlphaFoldDB" id="A0A2Y9HER4"/>
<dbReference type="PANTHER" id="PTHR14385:SF0">
    <property type="entry name" value="C-X-C MOTIF CHEMOKINE 16"/>
    <property type="match status" value="1"/>
</dbReference>
<evidence type="ECO:0000256" key="6">
    <source>
        <dbReference type="ARBA" id="ARBA00022692"/>
    </source>
</evidence>
<evidence type="ECO:0000313" key="18">
    <source>
        <dbReference type="RefSeq" id="XP_044777344.1"/>
    </source>
</evidence>
<dbReference type="GO" id="GO:0030335">
    <property type="term" value="P:positive regulation of cell migration"/>
    <property type="evidence" value="ECO:0007669"/>
    <property type="project" value="InterPro"/>
</dbReference>
<feature type="domain" description="C-X-C motif chemokine 16" evidence="15">
    <location>
        <begin position="152"/>
        <end position="243"/>
    </location>
</feature>
<dbReference type="GO" id="GO:0005044">
    <property type="term" value="F:scavenger receptor activity"/>
    <property type="evidence" value="ECO:0007669"/>
    <property type="project" value="InterPro"/>
</dbReference>
<dbReference type="Proteomes" id="UP000248481">
    <property type="component" value="Chromosome 15"/>
</dbReference>
<keyword evidence="6 14" id="KW-0812">Transmembrane</keyword>
<dbReference type="GO" id="GO:0005615">
    <property type="term" value="C:extracellular space"/>
    <property type="evidence" value="ECO:0007669"/>
    <property type="project" value="UniProtKB-KW"/>
</dbReference>
<keyword evidence="10" id="KW-1015">Disulfide bond</keyword>
<feature type="compositionally biased region" description="Low complexity" evidence="13">
    <location>
        <begin position="1"/>
        <end position="12"/>
    </location>
</feature>
<dbReference type="STRING" id="29088.A0A2Y9HER4"/>
<dbReference type="CTD" id="58191"/>
<evidence type="ECO:0000256" key="9">
    <source>
        <dbReference type="ARBA" id="ARBA00023136"/>
    </source>
</evidence>
<dbReference type="GO" id="GO:0034341">
    <property type="term" value="P:response to type II interferon"/>
    <property type="evidence" value="ECO:0007669"/>
    <property type="project" value="InterPro"/>
</dbReference>
<evidence type="ECO:0000256" key="11">
    <source>
        <dbReference type="ARBA" id="ARBA00023180"/>
    </source>
</evidence>
<name>A0A2Y9HER4_NEOSC</name>
<feature type="region of interest" description="Disordered" evidence="13">
    <location>
        <begin position="296"/>
        <end position="322"/>
    </location>
</feature>
<dbReference type="InterPro" id="IPR026296">
    <property type="entry name" value="CXCL16"/>
</dbReference>